<sequence length="72" mass="7737">MSLSAASLINALTAWPVRLGGRPCFDDGCSTCPLSPVSNTPVRQTSLSGVRDSRRPAIRTVIAMIFLFSLEK</sequence>
<protein>
    <recommendedName>
        <fullName evidence="3">Secreted protein</fullName>
    </recommendedName>
</protein>
<reference evidence="1 2" key="1">
    <citation type="submission" date="2021-06" db="EMBL/GenBank/DDBJ databases">
        <authorList>
            <person name="Palmer J.M."/>
        </authorList>
    </citation>
    <scope>NUCLEOTIDE SEQUENCE [LARGE SCALE GENOMIC DNA]</scope>
    <source>
        <strain evidence="1 2">AS_MEX2019</strain>
        <tissue evidence="1">Muscle</tissue>
    </source>
</reference>
<organism evidence="1 2">
    <name type="scientific">Ameca splendens</name>
    <dbReference type="NCBI Taxonomy" id="208324"/>
    <lineage>
        <taxon>Eukaryota</taxon>
        <taxon>Metazoa</taxon>
        <taxon>Chordata</taxon>
        <taxon>Craniata</taxon>
        <taxon>Vertebrata</taxon>
        <taxon>Euteleostomi</taxon>
        <taxon>Actinopterygii</taxon>
        <taxon>Neopterygii</taxon>
        <taxon>Teleostei</taxon>
        <taxon>Neoteleostei</taxon>
        <taxon>Acanthomorphata</taxon>
        <taxon>Ovalentaria</taxon>
        <taxon>Atherinomorphae</taxon>
        <taxon>Cyprinodontiformes</taxon>
        <taxon>Goodeidae</taxon>
        <taxon>Ameca</taxon>
    </lineage>
</organism>
<dbReference type="Proteomes" id="UP001469553">
    <property type="component" value="Unassembled WGS sequence"/>
</dbReference>
<keyword evidence="2" id="KW-1185">Reference proteome</keyword>
<name>A0ABV0ZHK8_9TELE</name>
<evidence type="ECO:0008006" key="3">
    <source>
        <dbReference type="Google" id="ProtNLM"/>
    </source>
</evidence>
<gene>
    <name evidence="1" type="ORF">AMECASPLE_000946</name>
</gene>
<dbReference type="EMBL" id="JAHRIP010065861">
    <property type="protein sequence ID" value="MEQ2305724.1"/>
    <property type="molecule type" value="Genomic_DNA"/>
</dbReference>
<evidence type="ECO:0000313" key="2">
    <source>
        <dbReference type="Proteomes" id="UP001469553"/>
    </source>
</evidence>
<accession>A0ABV0ZHK8</accession>
<proteinExistence type="predicted"/>
<evidence type="ECO:0000313" key="1">
    <source>
        <dbReference type="EMBL" id="MEQ2305724.1"/>
    </source>
</evidence>
<comment type="caution">
    <text evidence="1">The sequence shown here is derived from an EMBL/GenBank/DDBJ whole genome shotgun (WGS) entry which is preliminary data.</text>
</comment>